<sequence length="41" mass="4450">MLAGGCVKYSARSHPRSLAIMGLVFGLEDWGMLGEFAMEFA</sequence>
<dbReference type="EMBL" id="CAADGD010000026">
    <property type="protein sequence ID" value="VFK70313.1"/>
    <property type="molecule type" value="Genomic_DNA"/>
</dbReference>
<dbReference type="EMBL" id="CAADFZ010000022">
    <property type="protein sequence ID" value="VFK62202.1"/>
    <property type="molecule type" value="Genomic_DNA"/>
</dbReference>
<protein>
    <submittedName>
        <fullName evidence="1">Uncharacterized protein</fullName>
    </submittedName>
</protein>
<organism evidence="1">
    <name type="scientific">Candidatus Kentrum sp. UNK</name>
    <dbReference type="NCBI Taxonomy" id="2126344"/>
    <lineage>
        <taxon>Bacteria</taxon>
        <taxon>Pseudomonadati</taxon>
        <taxon>Pseudomonadota</taxon>
        <taxon>Gammaproteobacteria</taxon>
        <taxon>Candidatus Kentrum</taxon>
    </lineage>
</organism>
<gene>
    <name evidence="1" type="ORF">BECKUNK1418G_GA0071005_102234</name>
    <name evidence="2" type="ORF">BECKUNK1418H_GA0071006_102632</name>
</gene>
<evidence type="ECO:0000313" key="2">
    <source>
        <dbReference type="EMBL" id="VFK70313.1"/>
    </source>
</evidence>
<proteinExistence type="predicted"/>
<name>A0A451A848_9GAMM</name>
<reference evidence="1" key="1">
    <citation type="submission" date="2019-02" db="EMBL/GenBank/DDBJ databases">
        <authorList>
            <person name="Gruber-Vodicka R. H."/>
            <person name="Seah K. B. B."/>
        </authorList>
    </citation>
    <scope>NUCLEOTIDE SEQUENCE</scope>
    <source>
        <strain evidence="2">BECK_BY19</strain>
        <strain evidence="1">BECK_BY8</strain>
    </source>
</reference>
<dbReference type="AlphaFoldDB" id="A0A451A848"/>
<evidence type="ECO:0000313" key="1">
    <source>
        <dbReference type="EMBL" id="VFK62202.1"/>
    </source>
</evidence>
<accession>A0A451A848</accession>